<evidence type="ECO:0000313" key="2">
    <source>
        <dbReference type="EMBL" id="KAF7495151.1"/>
    </source>
</evidence>
<keyword evidence="1" id="KW-0472">Membrane</keyword>
<proteinExistence type="predicted"/>
<feature type="transmembrane region" description="Helical" evidence="1">
    <location>
        <begin position="255"/>
        <end position="275"/>
    </location>
</feature>
<accession>A0A834VFN6</accession>
<reference evidence="2" key="2">
    <citation type="submission" date="2020-01" db="EMBL/GenBank/DDBJ databases">
        <authorList>
            <person name="Korhonen P.K.K."/>
            <person name="Guangxu M.G."/>
            <person name="Wang T.W."/>
            <person name="Stroehlein A.J.S."/>
            <person name="Young N.D."/>
            <person name="Ang C.-S.A."/>
            <person name="Fernando D.W.F."/>
            <person name="Lu H.L."/>
            <person name="Taylor S.T."/>
            <person name="Ehtesham M.E.M."/>
            <person name="Najaraj S.H.N."/>
            <person name="Harsha G.H.G."/>
            <person name="Madugundu A.M."/>
            <person name="Renuse S.R."/>
            <person name="Holt D.H."/>
            <person name="Pandey A.P."/>
            <person name="Papenfuss A.P."/>
            <person name="Gasser R.B.G."/>
            <person name="Fischer K.F."/>
        </authorList>
    </citation>
    <scope>NUCLEOTIDE SEQUENCE</scope>
    <source>
        <strain evidence="2">SSS_KF_BRIS2020</strain>
    </source>
</reference>
<evidence type="ECO:0000313" key="4">
    <source>
        <dbReference type="Proteomes" id="UP000070412"/>
    </source>
</evidence>
<feature type="transmembrane region" description="Helical" evidence="1">
    <location>
        <begin position="125"/>
        <end position="144"/>
    </location>
</feature>
<dbReference type="EnsemblMetazoa" id="SSS_4812s_mrna">
    <property type="protein sequence ID" value="KAF7495151.1"/>
    <property type="gene ID" value="SSS_4812"/>
</dbReference>
<evidence type="ECO:0000313" key="3">
    <source>
        <dbReference type="EnsemblMetazoa" id="KAF7495151.1"/>
    </source>
</evidence>
<reference evidence="3" key="3">
    <citation type="submission" date="2022-06" db="UniProtKB">
        <authorList>
            <consortium name="EnsemblMetazoa"/>
        </authorList>
    </citation>
    <scope>IDENTIFICATION</scope>
</reference>
<reference evidence="4" key="1">
    <citation type="journal article" date="2020" name="PLoS Negl. Trop. Dis.">
        <title>High-quality nuclear genome for Sarcoptes scabiei-A critical resource for a neglected parasite.</title>
        <authorList>
            <person name="Korhonen P.K."/>
            <person name="Gasser R.B."/>
            <person name="Ma G."/>
            <person name="Wang T."/>
            <person name="Stroehlein A.J."/>
            <person name="Young N.D."/>
            <person name="Ang C.S."/>
            <person name="Fernando D.D."/>
            <person name="Lu H.C."/>
            <person name="Taylor S."/>
            <person name="Reynolds S.L."/>
            <person name="Mofiz E."/>
            <person name="Najaraj S.H."/>
            <person name="Gowda H."/>
            <person name="Madugundu A."/>
            <person name="Renuse S."/>
            <person name="Holt D."/>
            <person name="Pandey A."/>
            <person name="Papenfuss A.T."/>
            <person name="Fischer K."/>
        </authorList>
    </citation>
    <scope>NUCLEOTIDE SEQUENCE [LARGE SCALE GENOMIC DNA]</scope>
</reference>
<feature type="transmembrane region" description="Helical" evidence="1">
    <location>
        <begin position="24"/>
        <end position="44"/>
    </location>
</feature>
<dbReference type="Proteomes" id="UP000070412">
    <property type="component" value="Unassembled WGS sequence"/>
</dbReference>
<name>A0A834VFN6_SARSC</name>
<keyword evidence="1" id="KW-0812">Transmembrane</keyword>
<keyword evidence="1" id="KW-1133">Transmembrane helix</keyword>
<dbReference type="EMBL" id="WVUK01000050">
    <property type="protein sequence ID" value="KAF7495151.1"/>
    <property type="molecule type" value="Genomic_DNA"/>
</dbReference>
<dbReference type="AlphaFoldDB" id="A0A834VFN6"/>
<feature type="transmembrane region" description="Helical" evidence="1">
    <location>
        <begin position="75"/>
        <end position="93"/>
    </location>
</feature>
<gene>
    <name evidence="2" type="ORF">SSS_4812</name>
</gene>
<protein>
    <submittedName>
        <fullName evidence="2 3">Uncharacterized protein</fullName>
    </submittedName>
</protein>
<keyword evidence="4" id="KW-1185">Reference proteome</keyword>
<sequence>MDIVDIFTHQSKFFRICFHDRRKYSLWIGFIFIVIWFEYIYNFILIIRSFDPKLECQFLELGCGLLPTYRINWNVTIKLFRSVGFLLFNYWYFSDNRWVFLANEQFLKLPFGVPAKRMQSWIKKCVRVTILYLILFNLIIVRILQTDSLFENLIEHAVVTITVYIACYFYGVAYLLNRICVELCQKFIANFRADFEQRRIKPSLIKAFWSLYSMISLIKVYLIQFYLVMVGFSFIMMMQHYSIIYMTRFATDKPIYIAIQLSMISKIFAIIYYTAFYGRINDEAINLAKLIYQYLNIDDVYFRNKSILFQKHKLQNIFNCLDHSFGLCFMRNSINLTNVIQLISLFFSLSTMVIWALNS</sequence>
<feature type="transmembrane region" description="Helical" evidence="1">
    <location>
        <begin position="156"/>
        <end position="176"/>
    </location>
</feature>
<evidence type="ECO:0000256" key="1">
    <source>
        <dbReference type="SAM" id="Phobius"/>
    </source>
</evidence>
<organism evidence="2">
    <name type="scientific">Sarcoptes scabiei</name>
    <name type="common">Itch mite</name>
    <name type="synonym">Acarus scabiei</name>
    <dbReference type="NCBI Taxonomy" id="52283"/>
    <lineage>
        <taxon>Eukaryota</taxon>
        <taxon>Metazoa</taxon>
        <taxon>Ecdysozoa</taxon>
        <taxon>Arthropoda</taxon>
        <taxon>Chelicerata</taxon>
        <taxon>Arachnida</taxon>
        <taxon>Acari</taxon>
        <taxon>Acariformes</taxon>
        <taxon>Sarcoptiformes</taxon>
        <taxon>Astigmata</taxon>
        <taxon>Psoroptidia</taxon>
        <taxon>Sarcoptoidea</taxon>
        <taxon>Sarcoptidae</taxon>
        <taxon>Sarcoptinae</taxon>
        <taxon>Sarcoptes</taxon>
    </lineage>
</organism>
<feature type="transmembrane region" description="Helical" evidence="1">
    <location>
        <begin position="207"/>
        <end position="235"/>
    </location>
</feature>
<feature type="transmembrane region" description="Helical" evidence="1">
    <location>
        <begin position="339"/>
        <end position="357"/>
    </location>
</feature>